<proteinExistence type="predicted"/>
<protein>
    <submittedName>
        <fullName evidence="2">Uncharacterized protein</fullName>
    </submittedName>
</protein>
<accession>A0A6H5HA56</accession>
<evidence type="ECO:0000313" key="3">
    <source>
        <dbReference type="Proteomes" id="UP000479000"/>
    </source>
</evidence>
<gene>
    <name evidence="2" type="ORF">NTEN_LOCUS17598</name>
</gene>
<organism evidence="2 3">
    <name type="scientific">Nesidiocoris tenuis</name>
    <dbReference type="NCBI Taxonomy" id="355587"/>
    <lineage>
        <taxon>Eukaryota</taxon>
        <taxon>Metazoa</taxon>
        <taxon>Ecdysozoa</taxon>
        <taxon>Arthropoda</taxon>
        <taxon>Hexapoda</taxon>
        <taxon>Insecta</taxon>
        <taxon>Pterygota</taxon>
        <taxon>Neoptera</taxon>
        <taxon>Paraneoptera</taxon>
        <taxon>Hemiptera</taxon>
        <taxon>Heteroptera</taxon>
        <taxon>Panheteroptera</taxon>
        <taxon>Cimicomorpha</taxon>
        <taxon>Miridae</taxon>
        <taxon>Dicyphina</taxon>
        <taxon>Nesidiocoris</taxon>
    </lineage>
</organism>
<dbReference type="AlphaFoldDB" id="A0A6H5HA56"/>
<dbReference type="EMBL" id="CADCXU010025660">
    <property type="protein sequence ID" value="CAB0012908.1"/>
    <property type="molecule type" value="Genomic_DNA"/>
</dbReference>
<feature type="region of interest" description="Disordered" evidence="1">
    <location>
        <begin position="174"/>
        <end position="215"/>
    </location>
</feature>
<feature type="compositionally biased region" description="Low complexity" evidence="1">
    <location>
        <begin position="297"/>
        <end position="346"/>
    </location>
</feature>
<evidence type="ECO:0000313" key="2">
    <source>
        <dbReference type="EMBL" id="CAB0012908.1"/>
    </source>
</evidence>
<feature type="region of interest" description="Disordered" evidence="1">
    <location>
        <begin position="294"/>
        <end position="346"/>
    </location>
</feature>
<sequence>MLGFTVLGFKGCVTLAKQSGLETLCSEIRLHAIRALQSIYPPLYGTDGPENSAAEIIGLAHSFGPNRQMPCFKLISSTGNGAMMTIISKFCTRPFHEARSLKMGPSLTRTFTRNRTLIFDQSEAAVYHRKRTVGRTLSSSEAIYPFRVLPSATLYSHQNKTCSSIMARRSCHSKVRDSEDTPAPVDNGKTNSFNRHRRGSQTNPVETNRGLNDGFKVGPICPGRLRNSPNRSNGSVVPLPRNTRRSIYNEISPTVSASFLTNSARRRPSVRSRFRSVKESILSCPRMQLPIFTTTTSKQQQQQQQQQQNKNNNNNNSNNNSSSNNNNNYNINHYNNNRFKNNNNNCNTINPLTTTYSRTTTTALATSAAQTLAQGQLQ</sequence>
<evidence type="ECO:0000256" key="1">
    <source>
        <dbReference type="SAM" id="MobiDB-lite"/>
    </source>
</evidence>
<feature type="compositionally biased region" description="Polar residues" evidence="1">
    <location>
        <begin position="200"/>
        <end position="210"/>
    </location>
</feature>
<dbReference type="Proteomes" id="UP000479000">
    <property type="component" value="Unassembled WGS sequence"/>
</dbReference>
<name>A0A6H5HA56_9HEMI</name>
<keyword evidence="3" id="KW-1185">Reference proteome</keyword>
<feature type="region of interest" description="Disordered" evidence="1">
    <location>
        <begin position="222"/>
        <end position="241"/>
    </location>
</feature>
<reference evidence="2 3" key="1">
    <citation type="submission" date="2020-02" db="EMBL/GenBank/DDBJ databases">
        <authorList>
            <person name="Ferguson B K."/>
        </authorList>
    </citation>
    <scope>NUCLEOTIDE SEQUENCE [LARGE SCALE GENOMIC DNA]</scope>
</reference>